<keyword evidence="3" id="KW-1185">Reference proteome</keyword>
<dbReference type="Proteomes" id="UP001175000">
    <property type="component" value="Unassembled WGS sequence"/>
</dbReference>
<evidence type="ECO:0000313" key="2">
    <source>
        <dbReference type="EMBL" id="KAK0627122.1"/>
    </source>
</evidence>
<feature type="region of interest" description="Disordered" evidence="1">
    <location>
        <begin position="22"/>
        <end position="56"/>
    </location>
</feature>
<comment type="caution">
    <text evidence="2">The sequence shown here is derived from an EMBL/GenBank/DDBJ whole genome shotgun (WGS) entry which is preliminary data.</text>
</comment>
<gene>
    <name evidence="2" type="ORF">B0T14DRAFT_562954</name>
</gene>
<sequence>MFVLNISTPYRTLKLAAADNKLFKPDDDDDDGGGGGGGGSSTAGSQPSSQATKQLSAIPAITQQVVESLTQDLDQSMIWPCPLSIFQGAPQGQPLGENGSCYESDSEDYGESDDEFDMLKRPKKNRAYGLARSMPTTGTFDHASRRPSTLRAGDDFVQFDTGEMTVDMTSTLRIKPIKI</sequence>
<evidence type="ECO:0000313" key="3">
    <source>
        <dbReference type="Proteomes" id="UP001175000"/>
    </source>
</evidence>
<name>A0AA39X4F1_9PEZI</name>
<dbReference type="EMBL" id="JAULSU010000002">
    <property type="protein sequence ID" value="KAK0627122.1"/>
    <property type="molecule type" value="Genomic_DNA"/>
</dbReference>
<proteinExistence type="predicted"/>
<protein>
    <submittedName>
        <fullName evidence="2">Uncharacterized protein</fullName>
    </submittedName>
</protein>
<accession>A0AA39X4F1</accession>
<feature type="compositionally biased region" description="Acidic residues" evidence="1">
    <location>
        <begin position="104"/>
        <end position="115"/>
    </location>
</feature>
<dbReference type="AlphaFoldDB" id="A0AA39X4F1"/>
<organism evidence="2 3">
    <name type="scientific">Immersiella caudata</name>
    <dbReference type="NCBI Taxonomy" id="314043"/>
    <lineage>
        <taxon>Eukaryota</taxon>
        <taxon>Fungi</taxon>
        <taxon>Dikarya</taxon>
        <taxon>Ascomycota</taxon>
        <taxon>Pezizomycotina</taxon>
        <taxon>Sordariomycetes</taxon>
        <taxon>Sordariomycetidae</taxon>
        <taxon>Sordariales</taxon>
        <taxon>Lasiosphaeriaceae</taxon>
        <taxon>Immersiella</taxon>
    </lineage>
</organism>
<feature type="compositionally biased region" description="Polar residues" evidence="1">
    <location>
        <begin position="42"/>
        <end position="56"/>
    </location>
</feature>
<feature type="region of interest" description="Disordered" evidence="1">
    <location>
        <begin position="90"/>
        <end position="115"/>
    </location>
</feature>
<evidence type="ECO:0000256" key="1">
    <source>
        <dbReference type="SAM" id="MobiDB-lite"/>
    </source>
</evidence>
<reference evidence="2" key="1">
    <citation type="submission" date="2023-06" db="EMBL/GenBank/DDBJ databases">
        <title>Genome-scale phylogeny and comparative genomics of the fungal order Sordariales.</title>
        <authorList>
            <consortium name="Lawrence Berkeley National Laboratory"/>
            <person name="Hensen N."/>
            <person name="Bonometti L."/>
            <person name="Westerberg I."/>
            <person name="Brannstrom I.O."/>
            <person name="Guillou S."/>
            <person name="Cros-Aarteil S."/>
            <person name="Calhoun S."/>
            <person name="Haridas S."/>
            <person name="Kuo A."/>
            <person name="Mondo S."/>
            <person name="Pangilinan J."/>
            <person name="Riley R."/>
            <person name="Labutti K."/>
            <person name="Andreopoulos B."/>
            <person name="Lipzen A."/>
            <person name="Chen C."/>
            <person name="Yanf M."/>
            <person name="Daum C."/>
            <person name="Ng V."/>
            <person name="Clum A."/>
            <person name="Steindorff A."/>
            <person name="Ohm R."/>
            <person name="Martin F."/>
            <person name="Silar P."/>
            <person name="Natvig D."/>
            <person name="Lalanne C."/>
            <person name="Gautier V."/>
            <person name="Ament-Velasquez S.L."/>
            <person name="Kruys A."/>
            <person name="Hutchinson M.I."/>
            <person name="Powell A.J."/>
            <person name="Barry K."/>
            <person name="Miller A.N."/>
            <person name="Grigoriev I.V."/>
            <person name="Debuchy R."/>
            <person name="Gladieux P."/>
            <person name="Thoren M.H."/>
            <person name="Johannesson H."/>
        </authorList>
    </citation>
    <scope>NUCLEOTIDE SEQUENCE</scope>
    <source>
        <strain evidence="2">CBS 606.72</strain>
    </source>
</reference>